<reference evidence="5" key="1">
    <citation type="submission" date="2018-06" db="EMBL/GenBank/DDBJ databases">
        <authorList>
            <consortium name="Pathogen Informatics"/>
            <person name="Doyle S."/>
        </authorList>
    </citation>
    <scope>NUCLEOTIDE SEQUENCE [LARGE SCALE GENOMIC DNA]</scope>
    <source>
        <strain evidence="5">NCTC13765</strain>
    </source>
</reference>
<evidence type="ECO:0000256" key="1">
    <source>
        <dbReference type="ARBA" id="ARBA00022679"/>
    </source>
</evidence>
<sequence>MNLWTKFAVYSVFETERLILRPPLFTDAEDFHDIARNPENLQFIFPVQTSLAESQFALANYFMKQPLGVWMICEKESQRMIGCIKFEKLDEVKREAELGYFLHKDYWGQGLMTECLRELAFLSFQVFELKVLRIITHQENIASQKVAKKSGFKLSRHFKGSDRYTRKMRDYLEFRLEKEQFHE</sequence>
<name>A0A380KW58_9STRE</name>
<dbReference type="AlphaFoldDB" id="A0A380KW58"/>
<evidence type="ECO:0000313" key="5">
    <source>
        <dbReference type="EMBL" id="SUN75781.1"/>
    </source>
</evidence>
<dbReference type="GO" id="GO:0008999">
    <property type="term" value="F:protein-N-terminal-alanine acetyltransferase activity"/>
    <property type="evidence" value="ECO:0007669"/>
    <property type="project" value="TreeGrafter"/>
</dbReference>
<dbReference type="PANTHER" id="PTHR43792">
    <property type="entry name" value="GNAT FAMILY, PUTATIVE (AFU_ORTHOLOGUE AFUA_3G00765)-RELATED-RELATED"/>
    <property type="match status" value="1"/>
</dbReference>
<keyword evidence="1 5" id="KW-0808">Transferase</keyword>
<evidence type="ECO:0000313" key="6">
    <source>
        <dbReference type="Proteomes" id="UP000254634"/>
    </source>
</evidence>
<evidence type="ECO:0000256" key="2">
    <source>
        <dbReference type="ARBA" id="ARBA00023315"/>
    </source>
</evidence>
<dbReference type="Proteomes" id="UP000254634">
    <property type="component" value="Unassembled WGS sequence"/>
</dbReference>
<evidence type="ECO:0000256" key="3">
    <source>
        <dbReference type="ARBA" id="ARBA00038502"/>
    </source>
</evidence>
<dbReference type="Gene3D" id="3.40.630.30">
    <property type="match status" value="1"/>
</dbReference>
<dbReference type="PANTHER" id="PTHR43792:SF8">
    <property type="entry name" value="[RIBOSOMAL PROTEIN US5]-ALANINE N-ACETYLTRANSFERASE"/>
    <property type="match status" value="1"/>
</dbReference>
<protein>
    <submittedName>
        <fullName evidence="5">Acetyltransferase</fullName>
        <ecNumber evidence="5">2.3.1.-</ecNumber>
    </submittedName>
</protein>
<evidence type="ECO:0000259" key="4">
    <source>
        <dbReference type="PROSITE" id="PS51186"/>
    </source>
</evidence>
<dbReference type="InterPro" id="IPR051531">
    <property type="entry name" value="N-acetyltransferase"/>
</dbReference>
<dbReference type="STRING" id="1123307.GCA_000380065_00274"/>
<dbReference type="SUPFAM" id="SSF55729">
    <property type="entry name" value="Acyl-CoA N-acyltransferases (Nat)"/>
    <property type="match status" value="1"/>
</dbReference>
<dbReference type="PROSITE" id="PS51186">
    <property type="entry name" value="GNAT"/>
    <property type="match status" value="1"/>
</dbReference>
<dbReference type="Pfam" id="PF13302">
    <property type="entry name" value="Acetyltransf_3"/>
    <property type="match status" value="1"/>
</dbReference>
<organism evidence="5 6">
    <name type="scientific">Streptococcus massiliensis</name>
    <dbReference type="NCBI Taxonomy" id="313439"/>
    <lineage>
        <taxon>Bacteria</taxon>
        <taxon>Bacillati</taxon>
        <taxon>Bacillota</taxon>
        <taxon>Bacilli</taxon>
        <taxon>Lactobacillales</taxon>
        <taxon>Streptococcaceae</taxon>
        <taxon>Streptococcus</taxon>
    </lineage>
</organism>
<dbReference type="EC" id="2.3.1.-" evidence="5"/>
<dbReference type="InterPro" id="IPR016181">
    <property type="entry name" value="Acyl_CoA_acyltransferase"/>
</dbReference>
<dbReference type="RefSeq" id="WP_018370958.1">
    <property type="nucleotide sequence ID" value="NZ_UHFR01000005.1"/>
</dbReference>
<keyword evidence="6" id="KW-1185">Reference proteome</keyword>
<accession>A0A380KW58</accession>
<gene>
    <name evidence="5" type="primary">ydaF_1</name>
    <name evidence="5" type="ORF">NCTC13765_00219</name>
</gene>
<feature type="domain" description="N-acetyltransferase" evidence="4">
    <location>
        <begin position="18"/>
        <end position="173"/>
    </location>
</feature>
<dbReference type="OrthoDB" id="9798081at2"/>
<comment type="similarity">
    <text evidence="3">Belongs to the acetyltransferase family. RimJ subfamily.</text>
</comment>
<proteinExistence type="inferred from homology"/>
<dbReference type="InterPro" id="IPR000182">
    <property type="entry name" value="GNAT_dom"/>
</dbReference>
<dbReference type="EMBL" id="UHFR01000005">
    <property type="protein sequence ID" value="SUN75781.1"/>
    <property type="molecule type" value="Genomic_DNA"/>
</dbReference>
<dbReference type="GO" id="GO:0005737">
    <property type="term" value="C:cytoplasm"/>
    <property type="evidence" value="ECO:0007669"/>
    <property type="project" value="TreeGrafter"/>
</dbReference>
<keyword evidence="2 5" id="KW-0012">Acyltransferase</keyword>